<feature type="transmembrane region" description="Helical" evidence="1">
    <location>
        <begin position="144"/>
        <end position="167"/>
    </location>
</feature>
<sequence length="217" mass="25431">IYIRIFLKGPLMWERLADLSARVPASPIRSIDLAFTAPIIPIPKILKPFAIGLALIRRTLEPSDPYRPNAIRKRRKSFTQHATNLEARFALYVRTTHYRNHNHQHWSPSLSTFSALSSFSSFFSYKLISLIFFVIKNLSLISRFLFFFLFLGLLSRFLLFVCFFLIHPLFYPFYMNLVPSGFLFSTTNHMLQLFQICRTREYCSCSILCSFHLTIIK</sequence>
<protein>
    <submittedName>
        <fullName evidence="2">Uncharacterized protein</fullName>
    </submittedName>
</protein>
<reference evidence="2 3" key="1">
    <citation type="submission" date="2016-03" db="EMBL/GenBank/DDBJ databases">
        <title>Cyphomyrmex costatus WGS genome.</title>
        <authorList>
            <person name="Nygaard S."/>
            <person name="Hu H."/>
            <person name="Boomsma J."/>
            <person name="Zhang G."/>
        </authorList>
    </citation>
    <scope>NUCLEOTIDE SEQUENCE [LARGE SCALE GENOMIC DNA]</scope>
    <source>
        <strain evidence="2">MS0001</strain>
        <tissue evidence="2">Whole body</tissue>
    </source>
</reference>
<keyword evidence="3" id="KW-1185">Reference proteome</keyword>
<evidence type="ECO:0000313" key="2">
    <source>
        <dbReference type="EMBL" id="KYN00792.1"/>
    </source>
</evidence>
<keyword evidence="1" id="KW-0812">Transmembrane</keyword>
<feature type="transmembrane region" description="Helical" evidence="1">
    <location>
        <begin position="113"/>
        <end position="135"/>
    </location>
</feature>
<keyword evidence="1" id="KW-0472">Membrane</keyword>
<proteinExistence type="predicted"/>
<dbReference type="EMBL" id="KQ977649">
    <property type="protein sequence ID" value="KYN00792.1"/>
    <property type="molecule type" value="Genomic_DNA"/>
</dbReference>
<gene>
    <name evidence="2" type="ORF">ALC62_08475</name>
</gene>
<name>A0A195CK18_9HYME</name>
<dbReference type="AlphaFoldDB" id="A0A195CK18"/>
<accession>A0A195CK18</accession>
<evidence type="ECO:0000256" key="1">
    <source>
        <dbReference type="SAM" id="Phobius"/>
    </source>
</evidence>
<feature type="non-terminal residue" evidence="2">
    <location>
        <position position="1"/>
    </location>
</feature>
<keyword evidence="1" id="KW-1133">Transmembrane helix</keyword>
<organism evidence="2 3">
    <name type="scientific">Cyphomyrmex costatus</name>
    <dbReference type="NCBI Taxonomy" id="456900"/>
    <lineage>
        <taxon>Eukaryota</taxon>
        <taxon>Metazoa</taxon>
        <taxon>Ecdysozoa</taxon>
        <taxon>Arthropoda</taxon>
        <taxon>Hexapoda</taxon>
        <taxon>Insecta</taxon>
        <taxon>Pterygota</taxon>
        <taxon>Neoptera</taxon>
        <taxon>Endopterygota</taxon>
        <taxon>Hymenoptera</taxon>
        <taxon>Apocrita</taxon>
        <taxon>Aculeata</taxon>
        <taxon>Formicoidea</taxon>
        <taxon>Formicidae</taxon>
        <taxon>Myrmicinae</taxon>
        <taxon>Cyphomyrmex</taxon>
    </lineage>
</organism>
<dbReference type="Proteomes" id="UP000078542">
    <property type="component" value="Unassembled WGS sequence"/>
</dbReference>
<evidence type="ECO:0000313" key="3">
    <source>
        <dbReference type="Proteomes" id="UP000078542"/>
    </source>
</evidence>